<gene>
    <name evidence="2" type="primary">LOC108567624</name>
</gene>
<sequence length="298" mass="33772">MGLVVCKAVTWQLGMSAFSGRIGITSNIKSTMNYKQPKRTIASMKHHSKCCPQSQKNWARRNSSTNVSSVITDFEDCCADSDSETPRRLIRSQSPNPQHLTAFKIRCESPRCDGNKAVFKFTPKRQQYEHLCQDYFETTCKDVASNTDLDLTNFRDQNYFECHGGFSKAPSTVPSHRCSHKFTLDDKLRSKPQKVDEYGISRCSTCSKVISTRSLQYIPQCSDSNQSLKFLPPSSKSYKSSGTNTMSVCLQATDEDLIFDVCQDMIENEFSMPKLRKVARKRVPPVDSLALRFQKGVY</sequence>
<evidence type="ECO:0000313" key="1">
    <source>
        <dbReference type="Proteomes" id="UP000695000"/>
    </source>
</evidence>
<proteinExistence type="predicted"/>
<evidence type="ECO:0000313" key="2">
    <source>
        <dbReference type="RefSeq" id="XP_017783696.1"/>
    </source>
</evidence>
<keyword evidence="1" id="KW-1185">Reference proteome</keyword>
<dbReference type="RefSeq" id="XP_017783696.1">
    <property type="nucleotide sequence ID" value="XM_017928207.1"/>
</dbReference>
<name>A0ABM1NA46_NICVS</name>
<protein>
    <submittedName>
        <fullName evidence="2">Uncharacterized protein LOC108567624</fullName>
    </submittedName>
</protein>
<dbReference type="Proteomes" id="UP000695000">
    <property type="component" value="Unplaced"/>
</dbReference>
<reference evidence="2" key="1">
    <citation type="submission" date="2025-08" db="UniProtKB">
        <authorList>
            <consortium name="RefSeq"/>
        </authorList>
    </citation>
    <scope>IDENTIFICATION</scope>
    <source>
        <tissue evidence="2">Whole Larva</tissue>
    </source>
</reference>
<organism evidence="1 2">
    <name type="scientific">Nicrophorus vespilloides</name>
    <name type="common">Boreal carrion beetle</name>
    <dbReference type="NCBI Taxonomy" id="110193"/>
    <lineage>
        <taxon>Eukaryota</taxon>
        <taxon>Metazoa</taxon>
        <taxon>Ecdysozoa</taxon>
        <taxon>Arthropoda</taxon>
        <taxon>Hexapoda</taxon>
        <taxon>Insecta</taxon>
        <taxon>Pterygota</taxon>
        <taxon>Neoptera</taxon>
        <taxon>Endopterygota</taxon>
        <taxon>Coleoptera</taxon>
        <taxon>Polyphaga</taxon>
        <taxon>Staphyliniformia</taxon>
        <taxon>Silphidae</taxon>
        <taxon>Nicrophorinae</taxon>
        <taxon>Nicrophorus</taxon>
    </lineage>
</organism>
<accession>A0ABM1NA46</accession>
<dbReference type="GeneID" id="108567624"/>